<gene>
    <name evidence="2" type="ORF">GQ466_29780</name>
</gene>
<feature type="transmembrane region" description="Helical" evidence="1">
    <location>
        <begin position="16"/>
        <end position="33"/>
    </location>
</feature>
<accession>A0A6I4WMQ2</accession>
<organism evidence="2 3">
    <name type="scientific">Actinomadura rayongensis</name>
    <dbReference type="NCBI Taxonomy" id="1429076"/>
    <lineage>
        <taxon>Bacteria</taxon>
        <taxon>Bacillati</taxon>
        <taxon>Actinomycetota</taxon>
        <taxon>Actinomycetes</taxon>
        <taxon>Streptosporangiales</taxon>
        <taxon>Thermomonosporaceae</taxon>
        <taxon>Actinomadura</taxon>
    </lineage>
</organism>
<dbReference type="Proteomes" id="UP000431901">
    <property type="component" value="Unassembled WGS sequence"/>
</dbReference>
<keyword evidence="1" id="KW-1133">Transmembrane helix</keyword>
<comment type="caution">
    <text evidence="2">The sequence shown here is derived from an EMBL/GenBank/DDBJ whole genome shotgun (WGS) entry which is preliminary data.</text>
</comment>
<dbReference type="OrthoDB" id="5196441at2"/>
<dbReference type="RefSeq" id="WP_161106401.1">
    <property type="nucleotide sequence ID" value="NZ_JBHLYI010000014.1"/>
</dbReference>
<dbReference type="AlphaFoldDB" id="A0A6I4WMQ2"/>
<evidence type="ECO:0000313" key="2">
    <source>
        <dbReference type="EMBL" id="MXQ68214.1"/>
    </source>
</evidence>
<evidence type="ECO:0000256" key="1">
    <source>
        <dbReference type="SAM" id="Phobius"/>
    </source>
</evidence>
<sequence length="176" mass="19241">MLIASVSLSKLSWMDWLNIIAFLLTIVGLGATWKQARDAKTASEQTKIAMSEAQNQVRSNQLLILIPQLRWTASELDIAIKDDDPELALRQLEHWMWQVGHIRGIVDSLEGEHGAVKTKLQKSVTLASRAGGALMGDGIFVKDACMKARSAIGDACNALIPMVGSRSTQVSREVES</sequence>
<name>A0A6I4WMQ2_9ACTN</name>
<keyword evidence="1" id="KW-0812">Transmembrane</keyword>
<keyword evidence="1" id="KW-0472">Membrane</keyword>
<reference evidence="2 3" key="1">
    <citation type="submission" date="2019-12" db="EMBL/GenBank/DDBJ databases">
        <title>Nocardia macrotermitis sp. nov. and Nocardia aurantia sp. nov., isolated from the gut of the fungus growing-termite Macrotermes natalensis.</title>
        <authorList>
            <person name="Christine B."/>
            <person name="Rene B."/>
        </authorList>
    </citation>
    <scope>NUCLEOTIDE SEQUENCE [LARGE SCALE GENOMIC DNA]</scope>
    <source>
        <strain evidence="2 3">DSM 102126</strain>
    </source>
</reference>
<evidence type="ECO:0000313" key="3">
    <source>
        <dbReference type="Proteomes" id="UP000431901"/>
    </source>
</evidence>
<keyword evidence="3" id="KW-1185">Reference proteome</keyword>
<protein>
    <submittedName>
        <fullName evidence="2">Uncharacterized protein</fullName>
    </submittedName>
</protein>
<dbReference type="EMBL" id="WUTW01000011">
    <property type="protein sequence ID" value="MXQ68214.1"/>
    <property type="molecule type" value="Genomic_DNA"/>
</dbReference>
<proteinExistence type="predicted"/>